<evidence type="ECO:0000259" key="1">
    <source>
        <dbReference type="SMART" id="SM00942"/>
    </source>
</evidence>
<evidence type="ECO:0000313" key="2">
    <source>
        <dbReference type="EMBL" id="AJF17076.1"/>
    </source>
</evidence>
<gene>
    <name evidence="2" type="primary">repE</name>
</gene>
<dbReference type="SMART" id="SM00942">
    <property type="entry name" value="PriCT_1"/>
    <property type="match status" value="1"/>
</dbReference>
<dbReference type="InterPro" id="IPR014820">
    <property type="entry name" value="PriCT_1"/>
</dbReference>
<proteinExistence type="predicted"/>
<accession>A0A0B5GGD5</accession>
<reference evidence="2" key="1">
    <citation type="submission" date="2014-03" db="EMBL/GenBank/DDBJ databases">
        <authorList>
            <person name="Du X.-D."/>
        </authorList>
    </citation>
    <scope>NUCLEOTIDE SEQUENCE</scope>
    <source>
        <strain evidence="2">P26</strain>
        <plasmid evidence="2">pXD5</plasmid>
    </source>
</reference>
<dbReference type="RefSeq" id="WP_172686417.1">
    <property type="nucleotide sequence ID" value="NZ_KJ645709.1"/>
</dbReference>
<dbReference type="Pfam" id="PF08708">
    <property type="entry name" value="PriCT_1"/>
    <property type="match status" value="1"/>
</dbReference>
<organism evidence="2">
    <name type="scientific">Enterococcus faecium</name>
    <name type="common">Streptococcus faecium</name>
    <dbReference type="NCBI Taxonomy" id="1352"/>
    <lineage>
        <taxon>Bacteria</taxon>
        <taxon>Bacillati</taxon>
        <taxon>Bacillota</taxon>
        <taxon>Bacilli</taxon>
        <taxon>Lactobacillales</taxon>
        <taxon>Enterococcaceae</taxon>
        <taxon>Enterococcus</taxon>
    </lineage>
</organism>
<geneLocation type="plasmid" evidence="2">
    <name>pXD5</name>
</geneLocation>
<dbReference type="AlphaFoldDB" id="A0A0B5GGD5"/>
<reference evidence="2" key="2">
    <citation type="journal article" date="2015" name="J. Antimicrob. Chemother.">
        <title>Characterization of a multidrug resistance plasmid from Enterococcus faecium that harbours a mobilized bcrABDR locus.</title>
        <authorList>
            <person name="Wang X.M."/>
            <person name="Li X.S."/>
            <person name="Wang Y.B."/>
            <person name="Wei F.S."/>
            <person name="Zhang S.M."/>
            <person name="Shang Y.H."/>
            <person name="Du X.D."/>
        </authorList>
    </citation>
    <scope>NUCLEOTIDE SEQUENCE</scope>
    <source>
        <strain evidence="2">P26</strain>
        <plasmid evidence="2">pXD5</plasmid>
    </source>
</reference>
<dbReference type="EMBL" id="KJ645709">
    <property type="protein sequence ID" value="AJF17076.1"/>
    <property type="molecule type" value="Genomic_DNA"/>
</dbReference>
<name>A0A0B5GGD5_ENTFC</name>
<feature type="domain" description="Primase C-terminal 1" evidence="1">
    <location>
        <begin position="260"/>
        <end position="325"/>
    </location>
</feature>
<keyword evidence="2" id="KW-0614">Plasmid</keyword>
<sequence>MAYDLDVVYSTILQNGIRKFKFKNSRLKPISYTDQSGRGAIFAYRSKEHMIEGIGLVITSEEGVIENNNRFTHWTPNVFRYGTYADEARMFTKGHSEDNLRQINTLFVDFDTLDPNFDYGEIILASHEMGFMPTMILRTPHGFQAFYVLDKPAYVTKKSNFKVINVAKMISKNLRNKFSNDYRFPVDVNANHFGITRMPSEENVLFFEPQYRYSFEEWIDWSMREDADKKAEIKNVFVLPSTQEFRQVDEPWFQLLLKSQKIQGEKGVYGRNNVIFTLSLAYFSSGYEVEACELTMLEFNDRLANPLSDRELTRIIRSAYSGKYQAAHREKIVLLCQEWVDANLSEEQLFNKKRGWWKFKKERAVRKYSHSHEWAEDLLSYLNEQSYEEQPYILSTKKELTERLKIPKRSLDKVLKQLKEENKIHFRVRAGRNGGIMLASIHGLMRSVIRLKKESRGAYFAAISEAFGKEYTFVQTALKRLIDPNKIGVQTDLFMIDTG</sequence>
<protein>
    <submittedName>
        <fullName evidence="2">RepE</fullName>
    </submittedName>
</protein>